<dbReference type="EMBL" id="JBGEHV010000058">
    <property type="protein sequence ID" value="MEY8042496.1"/>
    <property type="molecule type" value="Genomic_DNA"/>
</dbReference>
<evidence type="ECO:0000313" key="9">
    <source>
        <dbReference type="EMBL" id="MEY8042496.1"/>
    </source>
</evidence>
<keyword evidence="3 7" id="KW-0812">Transmembrane</keyword>
<evidence type="ECO:0000256" key="1">
    <source>
        <dbReference type="ARBA" id="ARBA00004141"/>
    </source>
</evidence>
<keyword evidence="5 7" id="KW-1133">Transmembrane helix</keyword>
<dbReference type="Gene3D" id="3.30.70.100">
    <property type="match status" value="1"/>
</dbReference>
<accession>A0ABV4CN27</accession>
<reference evidence="9 10" key="1">
    <citation type="submission" date="2024-08" db="EMBL/GenBank/DDBJ databases">
        <title>Genome mining of Saccharopolyspora cebuensis PGLac3 from Nigerian medicinal plant.</title>
        <authorList>
            <person name="Ezeobiora C.E."/>
            <person name="Igbokwe N.H."/>
            <person name="Amin D.H."/>
            <person name="Mendie U.E."/>
        </authorList>
    </citation>
    <scope>NUCLEOTIDE SEQUENCE [LARGE SCALE GENOMIC DNA]</scope>
    <source>
        <strain evidence="9 10">PGLac3</strain>
    </source>
</reference>
<evidence type="ECO:0000256" key="5">
    <source>
        <dbReference type="ARBA" id="ARBA00022989"/>
    </source>
</evidence>
<dbReference type="CDD" id="cd00371">
    <property type="entry name" value="HMA"/>
    <property type="match status" value="1"/>
</dbReference>
<evidence type="ECO:0000256" key="3">
    <source>
        <dbReference type="ARBA" id="ARBA00022692"/>
    </source>
</evidence>
<evidence type="ECO:0000256" key="2">
    <source>
        <dbReference type="ARBA" id="ARBA00006143"/>
    </source>
</evidence>
<keyword evidence="6 7" id="KW-0472">Membrane</keyword>
<dbReference type="RefSeq" id="WP_186361407.1">
    <property type="nucleotide sequence ID" value="NZ_BAABII010000023.1"/>
</dbReference>
<dbReference type="InterPro" id="IPR036163">
    <property type="entry name" value="HMA_dom_sf"/>
</dbReference>
<gene>
    <name evidence="9" type="ORF">AB8O55_24085</name>
</gene>
<comment type="caution">
    <text evidence="9">The sequence shown here is derived from an EMBL/GenBank/DDBJ whole genome shotgun (WGS) entry which is preliminary data.</text>
</comment>
<evidence type="ECO:0000256" key="6">
    <source>
        <dbReference type="ARBA" id="ARBA00023136"/>
    </source>
</evidence>
<dbReference type="PANTHER" id="PTHR31272:SF6">
    <property type="entry name" value="CYTOCHROME C-TYPE BIOGENESIS CCDA-LIKE CHLOROPLASTIC PROTEIN"/>
    <property type="match status" value="1"/>
</dbReference>
<keyword evidence="4" id="KW-0479">Metal-binding</keyword>
<dbReference type="Proteomes" id="UP001564626">
    <property type="component" value="Unassembled WGS sequence"/>
</dbReference>
<evidence type="ECO:0000256" key="7">
    <source>
        <dbReference type="SAM" id="Phobius"/>
    </source>
</evidence>
<name>A0ABV4CN27_9PSEU</name>
<dbReference type="PROSITE" id="PS01047">
    <property type="entry name" value="HMA_1"/>
    <property type="match status" value="1"/>
</dbReference>
<dbReference type="Pfam" id="PF00403">
    <property type="entry name" value="HMA"/>
    <property type="match status" value="1"/>
</dbReference>
<dbReference type="PROSITE" id="PS50846">
    <property type="entry name" value="HMA_2"/>
    <property type="match status" value="1"/>
</dbReference>
<proteinExistence type="inferred from homology"/>
<feature type="transmembrane region" description="Helical" evidence="7">
    <location>
        <begin position="335"/>
        <end position="361"/>
    </location>
</feature>
<organism evidence="9 10">
    <name type="scientific">Saccharopolyspora cebuensis</name>
    <dbReference type="NCBI Taxonomy" id="418759"/>
    <lineage>
        <taxon>Bacteria</taxon>
        <taxon>Bacillati</taxon>
        <taxon>Actinomycetota</taxon>
        <taxon>Actinomycetes</taxon>
        <taxon>Pseudonocardiales</taxon>
        <taxon>Pseudonocardiaceae</taxon>
        <taxon>Saccharopolyspora</taxon>
    </lineage>
</organism>
<dbReference type="InterPro" id="IPR006121">
    <property type="entry name" value="HMA_dom"/>
</dbReference>
<evidence type="ECO:0000259" key="8">
    <source>
        <dbReference type="PROSITE" id="PS50846"/>
    </source>
</evidence>
<sequence>MPHEHEDASDTVAGGLSRIDVPVAGMTCAGCANTLQLGLAKVAGVSHVDADLDDDRVTIHGTQLDETRLRAVIEELGYTVGIGIQDTARRAGWLRPAAIAASVALVLGMGTVAFQMSSGAYFAAGALQQLNALFSEVSVATVGIALLFGLAVGFAPSSYAMAPAVMGLVTSTQTHSAGRAARLSGSFVAGMAVVDMLLGAAIASFGTAALSYLGAHLALFNAVVTVLLLVLSLVILRLWRPRLPSFLPRLRQRHTAGGAFALGMPFGLLTCPACTPLLLPVALGAAATGQVWYGALLLGAFAIGRGIPLVVLGTSTAAFHNMRGLTRWVPWIERAVGVLLLVGAAYFAAEFLAVGGFPALLKGIAG</sequence>
<dbReference type="SUPFAM" id="SSF55008">
    <property type="entry name" value="HMA, heavy metal-associated domain"/>
    <property type="match status" value="1"/>
</dbReference>
<evidence type="ECO:0000256" key="4">
    <source>
        <dbReference type="ARBA" id="ARBA00022723"/>
    </source>
</evidence>
<dbReference type="InterPro" id="IPR003834">
    <property type="entry name" value="Cyt_c_assmbl_TM_dom"/>
</dbReference>
<comment type="subcellular location">
    <subcellularLocation>
        <location evidence="1">Membrane</location>
        <topology evidence="1">Multi-pass membrane protein</topology>
    </subcellularLocation>
</comment>
<feature type="transmembrane region" description="Helical" evidence="7">
    <location>
        <begin position="291"/>
        <end position="314"/>
    </location>
</feature>
<feature type="transmembrane region" description="Helical" evidence="7">
    <location>
        <begin position="259"/>
        <end position="279"/>
    </location>
</feature>
<feature type="transmembrane region" description="Helical" evidence="7">
    <location>
        <begin position="217"/>
        <end position="239"/>
    </location>
</feature>
<feature type="transmembrane region" description="Helical" evidence="7">
    <location>
        <begin position="183"/>
        <end position="205"/>
    </location>
</feature>
<dbReference type="InterPro" id="IPR017969">
    <property type="entry name" value="Heavy-metal-associated_CS"/>
</dbReference>
<feature type="transmembrane region" description="Helical" evidence="7">
    <location>
        <begin position="97"/>
        <end position="117"/>
    </location>
</feature>
<dbReference type="Pfam" id="PF02683">
    <property type="entry name" value="DsbD_TM"/>
    <property type="match status" value="1"/>
</dbReference>
<feature type="transmembrane region" description="Helical" evidence="7">
    <location>
        <begin position="137"/>
        <end position="162"/>
    </location>
</feature>
<keyword evidence="10" id="KW-1185">Reference proteome</keyword>
<dbReference type="PANTHER" id="PTHR31272">
    <property type="entry name" value="CYTOCHROME C-TYPE BIOGENESIS PROTEIN HI_1454-RELATED"/>
    <property type="match status" value="1"/>
</dbReference>
<comment type="similarity">
    <text evidence="2">Belongs to the DsbD family.</text>
</comment>
<dbReference type="InterPro" id="IPR051790">
    <property type="entry name" value="Cytochrome_c-biogenesis_DsbD"/>
</dbReference>
<feature type="domain" description="HMA" evidence="8">
    <location>
        <begin position="17"/>
        <end position="81"/>
    </location>
</feature>
<protein>
    <submittedName>
        <fullName evidence="9">Cytochrome c biogenesis protein CcdA</fullName>
    </submittedName>
</protein>
<evidence type="ECO:0000313" key="10">
    <source>
        <dbReference type="Proteomes" id="UP001564626"/>
    </source>
</evidence>